<gene>
    <name evidence="3" type="primary">NAGLU</name>
    <name evidence="3" type="ORF">CEXT_511741</name>
</gene>
<name>A0AAV4TPI3_CAEEX</name>
<proteinExistence type="predicted"/>
<evidence type="ECO:0000259" key="2">
    <source>
        <dbReference type="Pfam" id="PF12972"/>
    </source>
</evidence>
<dbReference type="Gene3D" id="3.20.20.80">
    <property type="entry name" value="Glycosidases"/>
    <property type="match status" value="1"/>
</dbReference>
<keyword evidence="4" id="KW-1185">Reference proteome</keyword>
<dbReference type="PANTHER" id="PTHR12872:SF1">
    <property type="entry name" value="ALPHA-N-ACETYLGLUCOSAMINIDASE"/>
    <property type="match status" value="1"/>
</dbReference>
<dbReference type="EMBL" id="BPLR01011517">
    <property type="protein sequence ID" value="GIY47026.1"/>
    <property type="molecule type" value="Genomic_DNA"/>
</dbReference>
<organism evidence="3 4">
    <name type="scientific">Caerostris extrusa</name>
    <name type="common">Bark spider</name>
    <name type="synonym">Caerostris bankana</name>
    <dbReference type="NCBI Taxonomy" id="172846"/>
    <lineage>
        <taxon>Eukaryota</taxon>
        <taxon>Metazoa</taxon>
        <taxon>Ecdysozoa</taxon>
        <taxon>Arthropoda</taxon>
        <taxon>Chelicerata</taxon>
        <taxon>Arachnida</taxon>
        <taxon>Araneae</taxon>
        <taxon>Araneomorphae</taxon>
        <taxon>Entelegynae</taxon>
        <taxon>Araneoidea</taxon>
        <taxon>Araneidae</taxon>
        <taxon>Caerostris</taxon>
    </lineage>
</organism>
<sequence length="338" mass="39138">MFYSDPDIWQEAQARAFLRAVPLGKMIVLDLQSELYPQYQRLSSYYGQPFIWCMLHNYGGVTGLYASLDLVNTQTFEGRNYEGSTMIGTGLTPEGIGTNDIVYELMNEMAWRPTPTDLHEWLEDFARRRYGVDSARLQLALLYLRKSVYNATDPYRNHGKYILIRRPSLKLKTLRSTNDSVLSQSALFRHDLVDLTRQILQLSMDIMYPDVVKAFRSRNITALNQASKSILELYDDMEELLASDEHFLLGRWLKDALNLAHTPLVNLRFHVREANRDSWSCLKYSYKQSFLHPLLSVEFDKSQTETISLMLLDQFETCRHETPSDVSMLLNNSGSNVF</sequence>
<reference evidence="3 4" key="1">
    <citation type="submission" date="2021-06" db="EMBL/GenBank/DDBJ databases">
        <title>Caerostris extrusa draft genome.</title>
        <authorList>
            <person name="Kono N."/>
            <person name="Arakawa K."/>
        </authorList>
    </citation>
    <scope>NUCLEOTIDE SEQUENCE [LARGE SCALE GENOMIC DNA]</scope>
</reference>
<feature type="domain" description="Alpha-N-acetylglucosaminidase C-terminal" evidence="2">
    <location>
        <begin position="121"/>
        <end position="262"/>
    </location>
</feature>
<evidence type="ECO:0000313" key="4">
    <source>
        <dbReference type="Proteomes" id="UP001054945"/>
    </source>
</evidence>
<dbReference type="InterPro" id="IPR024732">
    <property type="entry name" value="NAGLU_C"/>
</dbReference>
<dbReference type="InterPro" id="IPR024733">
    <property type="entry name" value="NAGLU_tim-barrel"/>
</dbReference>
<evidence type="ECO:0000313" key="3">
    <source>
        <dbReference type="EMBL" id="GIY47026.1"/>
    </source>
</evidence>
<dbReference type="Pfam" id="PF05089">
    <property type="entry name" value="NAGLU"/>
    <property type="match status" value="1"/>
</dbReference>
<dbReference type="Proteomes" id="UP001054945">
    <property type="component" value="Unassembled WGS sequence"/>
</dbReference>
<dbReference type="InterPro" id="IPR007781">
    <property type="entry name" value="NAGLU"/>
</dbReference>
<comment type="caution">
    <text evidence="3">The sequence shown here is derived from an EMBL/GenBank/DDBJ whole genome shotgun (WGS) entry which is preliminary data.</text>
</comment>
<dbReference type="PANTHER" id="PTHR12872">
    <property type="entry name" value="ALPHA-N-ACETYLGLUCOSAMINIDASE"/>
    <property type="match status" value="1"/>
</dbReference>
<feature type="domain" description="Alpha-N-acetylglucosaminidase tim-barrel" evidence="1">
    <location>
        <begin position="1"/>
        <end position="112"/>
    </location>
</feature>
<dbReference type="Gene3D" id="1.20.120.670">
    <property type="entry name" value="N-acetyl-b-d-glucoasminidase"/>
    <property type="match status" value="1"/>
</dbReference>
<accession>A0AAV4TPI3</accession>
<evidence type="ECO:0000259" key="1">
    <source>
        <dbReference type="Pfam" id="PF05089"/>
    </source>
</evidence>
<dbReference type="AlphaFoldDB" id="A0AAV4TPI3"/>
<protein>
    <submittedName>
        <fullName evidence="3">Alpha-N-acetylglucosaminidase</fullName>
    </submittedName>
</protein>
<dbReference type="Pfam" id="PF12972">
    <property type="entry name" value="NAGLU_C"/>
    <property type="match status" value="1"/>
</dbReference>